<dbReference type="SUPFAM" id="SSF56784">
    <property type="entry name" value="HAD-like"/>
    <property type="match status" value="1"/>
</dbReference>
<feature type="active site" description="Proton donor" evidence="2">
    <location>
        <position position="9"/>
    </location>
</feature>
<dbReference type="InterPro" id="IPR010708">
    <property type="entry name" value="5'(3')-deoxyribonucleotidase"/>
</dbReference>
<keyword evidence="4" id="KW-1185">Reference proteome</keyword>
<dbReference type="InterPro" id="IPR023214">
    <property type="entry name" value="HAD_sf"/>
</dbReference>
<evidence type="ECO:0000256" key="2">
    <source>
        <dbReference type="PIRSR" id="PIRSR610708-1"/>
    </source>
</evidence>
<dbReference type="Proteomes" id="UP000239590">
    <property type="component" value="Unassembled WGS sequence"/>
</dbReference>
<dbReference type="PANTHER" id="PTHR16504:SF4">
    <property type="entry name" value="5'(3')-DEOXYRIBONUCLEOTIDASE"/>
    <property type="match status" value="1"/>
</dbReference>
<dbReference type="GO" id="GO:0008253">
    <property type="term" value="F:5'-nucleotidase activity"/>
    <property type="evidence" value="ECO:0007669"/>
    <property type="project" value="InterPro"/>
</dbReference>
<name>A0A2S7IRF4_9BACT</name>
<accession>A0A2S7IRF4</accession>
<dbReference type="SFLD" id="SFLDS00003">
    <property type="entry name" value="Haloacid_Dehalogenase"/>
    <property type="match status" value="1"/>
</dbReference>
<protein>
    <submittedName>
        <fullName evidence="3">5'(3')-deoxyribonucleotidase</fullName>
    </submittedName>
</protein>
<feature type="active site" description="Nucleophile" evidence="2">
    <location>
        <position position="7"/>
    </location>
</feature>
<dbReference type="OrthoDB" id="278110at2"/>
<dbReference type="GO" id="GO:0009223">
    <property type="term" value="P:pyrimidine deoxyribonucleotide catabolic process"/>
    <property type="evidence" value="ECO:0007669"/>
    <property type="project" value="TreeGrafter"/>
</dbReference>
<dbReference type="Pfam" id="PF06941">
    <property type="entry name" value="NT5C"/>
    <property type="match status" value="1"/>
</dbReference>
<dbReference type="SFLD" id="SFLDG01146">
    <property type="entry name" value="C1.2.2"/>
    <property type="match status" value="1"/>
</dbReference>
<evidence type="ECO:0000313" key="3">
    <source>
        <dbReference type="EMBL" id="PQA60249.1"/>
    </source>
</evidence>
<dbReference type="InterPro" id="IPR036412">
    <property type="entry name" value="HAD-like_sf"/>
</dbReference>
<proteinExistence type="inferred from homology"/>
<evidence type="ECO:0000313" key="4">
    <source>
        <dbReference type="Proteomes" id="UP000239590"/>
    </source>
</evidence>
<evidence type="ECO:0000256" key="1">
    <source>
        <dbReference type="ARBA" id="ARBA00009589"/>
    </source>
</evidence>
<gene>
    <name evidence="3" type="ORF">C5O19_11710</name>
</gene>
<comment type="caution">
    <text evidence="3">The sequence shown here is derived from an EMBL/GenBank/DDBJ whole genome shotgun (WGS) entry which is preliminary data.</text>
</comment>
<dbReference type="AlphaFoldDB" id="A0A2S7IRF4"/>
<sequence>MKRILIDMDDVLADASGRFVEYCVNRLGRSVTKDLLKGPNWAAAVDIHADTVKSWVHEPGFFRGMTVMPDAQEVVKKLMEQYEVFIVSAAIEFPNSLKEKVEWLAEYFPFIDWRYIVLCGHKWMIDGDYLIDDHEKNLSTFRGTPILFDAPHNQTLEGYQRVQTWRDVERLLLPELLPNP</sequence>
<organism evidence="3 4">
    <name type="scientific">Siphonobacter curvatus</name>
    <dbReference type="NCBI Taxonomy" id="2094562"/>
    <lineage>
        <taxon>Bacteria</taxon>
        <taxon>Pseudomonadati</taxon>
        <taxon>Bacteroidota</taxon>
        <taxon>Cytophagia</taxon>
        <taxon>Cytophagales</taxon>
        <taxon>Cytophagaceae</taxon>
        <taxon>Siphonobacter</taxon>
    </lineage>
</organism>
<dbReference type="Gene3D" id="3.40.50.1000">
    <property type="entry name" value="HAD superfamily/HAD-like"/>
    <property type="match status" value="1"/>
</dbReference>
<reference evidence="4" key="1">
    <citation type="submission" date="2018-02" db="EMBL/GenBank/DDBJ databases">
        <title>Genome sequencing of Solimonas sp. HR-BB.</title>
        <authorList>
            <person name="Lee Y."/>
            <person name="Jeon C.O."/>
        </authorList>
    </citation>
    <scope>NUCLEOTIDE SEQUENCE [LARGE SCALE GENOMIC DNA]</scope>
    <source>
        <strain evidence="4">HR-U</strain>
    </source>
</reference>
<dbReference type="Gene3D" id="1.10.40.40">
    <property type="entry name" value="Deoxyribonucleotidase, domain 2"/>
    <property type="match status" value="1"/>
</dbReference>
<comment type="similarity">
    <text evidence="1">Belongs to the 5'(3')-deoxyribonucleotidase family.</text>
</comment>
<dbReference type="RefSeq" id="WP_104712334.1">
    <property type="nucleotide sequence ID" value="NZ_PTRA01000001.1"/>
</dbReference>
<dbReference type="EMBL" id="PTRA01000001">
    <property type="protein sequence ID" value="PQA60249.1"/>
    <property type="molecule type" value="Genomic_DNA"/>
</dbReference>
<dbReference type="SFLD" id="SFLDG01126">
    <property type="entry name" value="C1.2:_Nucleotidase_Like"/>
    <property type="match status" value="1"/>
</dbReference>
<dbReference type="PANTHER" id="PTHR16504">
    <property type="entry name" value="5'(3')-DEOXYRIBONUCLEOTIDASE"/>
    <property type="match status" value="1"/>
</dbReference>